<evidence type="ECO:0000256" key="1">
    <source>
        <dbReference type="SAM" id="MobiDB-lite"/>
    </source>
</evidence>
<evidence type="ECO:0000313" key="3">
    <source>
        <dbReference type="Proteomes" id="UP000595140"/>
    </source>
</evidence>
<proteinExistence type="predicted"/>
<evidence type="ECO:0000313" key="2">
    <source>
        <dbReference type="EMBL" id="VFQ97059.1"/>
    </source>
</evidence>
<name>A0A484N856_9ASTE</name>
<dbReference type="EMBL" id="OOIL02006272">
    <property type="protein sequence ID" value="VFQ97059.1"/>
    <property type="molecule type" value="Genomic_DNA"/>
</dbReference>
<dbReference type="Proteomes" id="UP000595140">
    <property type="component" value="Unassembled WGS sequence"/>
</dbReference>
<dbReference type="AlphaFoldDB" id="A0A484N856"/>
<protein>
    <submittedName>
        <fullName evidence="2">Uncharacterized protein</fullName>
    </submittedName>
</protein>
<reference evidence="2 3" key="1">
    <citation type="submission" date="2018-04" db="EMBL/GenBank/DDBJ databases">
        <authorList>
            <person name="Vogel A."/>
        </authorList>
    </citation>
    <scope>NUCLEOTIDE SEQUENCE [LARGE SCALE GENOMIC DNA]</scope>
</reference>
<feature type="region of interest" description="Disordered" evidence="1">
    <location>
        <begin position="18"/>
        <end position="99"/>
    </location>
</feature>
<organism evidence="2 3">
    <name type="scientific">Cuscuta campestris</name>
    <dbReference type="NCBI Taxonomy" id="132261"/>
    <lineage>
        <taxon>Eukaryota</taxon>
        <taxon>Viridiplantae</taxon>
        <taxon>Streptophyta</taxon>
        <taxon>Embryophyta</taxon>
        <taxon>Tracheophyta</taxon>
        <taxon>Spermatophyta</taxon>
        <taxon>Magnoliopsida</taxon>
        <taxon>eudicotyledons</taxon>
        <taxon>Gunneridae</taxon>
        <taxon>Pentapetalae</taxon>
        <taxon>asterids</taxon>
        <taxon>lamiids</taxon>
        <taxon>Solanales</taxon>
        <taxon>Convolvulaceae</taxon>
        <taxon>Cuscuteae</taxon>
        <taxon>Cuscuta</taxon>
        <taxon>Cuscuta subgen. Grammica</taxon>
        <taxon>Cuscuta sect. Cleistogrammica</taxon>
    </lineage>
</organism>
<sequence length="99" mass="10922">MEPKPSEFLPLLYLPGRAIRDDGAAKTEDDGATKMTRSDGGESPAKTMEKEDLRSTEEKEEDGCSVITRSALGFVRRSLSSPHQHPPVRNETEKSDECS</sequence>
<feature type="compositionally biased region" description="Basic and acidic residues" evidence="1">
    <location>
        <begin position="18"/>
        <end position="40"/>
    </location>
</feature>
<keyword evidence="3" id="KW-1185">Reference proteome</keyword>
<feature type="compositionally biased region" description="Basic and acidic residues" evidence="1">
    <location>
        <begin position="88"/>
        <end position="99"/>
    </location>
</feature>
<gene>
    <name evidence="2" type="ORF">CCAM_LOCUS38835</name>
</gene>
<feature type="compositionally biased region" description="Basic and acidic residues" evidence="1">
    <location>
        <begin position="47"/>
        <end position="57"/>
    </location>
</feature>
<accession>A0A484N856</accession>